<geneLocation type="mitochondrion" evidence="2"/>
<evidence type="ECO:0000313" key="1">
    <source>
        <dbReference type="EMBL" id="CEP01003.1"/>
    </source>
</evidence>
<name>A0A0G4J045_PLABS</name>
<gene>
    <name evidence="1" type="ORF">PBRA_008315</name>
    <name evidence="2" type="ORF">PLBR_LOCUS2501</name>
</gene>
<organism evidence="1 3">
    <name type="scientific">Plasmodiophora brassicae</name>
    <name type="common">Clubroot disease agent</name>
    <dbReference type="NCBI Taxonomy" id="37360"/>
    <lineage>
        <taxon>Eukaryota</taxon>
        <taxon>Sar</taxon>
        <taxon>Rhizaria</taxon>
        <taxon>Endomyxa</taxon>
        <taxon>Phytomyxea</taxon>
        <taxon>Plasmodiophorida</taxon>
        <taxon>Plasmodiophoridae</taxon>
        <taxon>Plasmodiophora</taxon>
    </lineage>
</organism>
<accession>A0A0G4J045</accession>
<reference evidence="2 4" key="2">
    <citation type="submission" date="2018-03" db="EMBL/GenBank/DDBJ databases">
        <authorList>
            <person name="Fogelqvist J."/>
        </authorList>
    </citation>
    <scope>NUCLEOTIDE SEQUENCE [LARGE SCALE GENOMIC DNA]</scope>
</reference>
<dbReference type="EMBL" id="CDSF01000106">
    <property type="protein sequence ID" value="CEP01003.1"/>
    <property type="molecule type" value="Genomic_DNA"/>
</dbReference>
<sequence length="91" mass="10283">MASSWSPPSDYVEQMMECKRKRALTIDNWKGLALGFTVGNLLTARAVPRHLPLYVRLLPMFAMTCAGIYYDDSCVRQACHHDIVCRTTTST</sequence>
<reference evidence="1 3" key="1">
    <citation type="submission" date="2015-02" db="EMBL/GenBank/DDBJ databases">
        <authorList>
            <person name="Chooi Y.-H."/>
        </authorList>
    </citation>
    <scope>NUCLEOTIDE SEQUENCE [LARGE SCALE GENOMIC DNA]</scope>
    <source>
        <strain evidence="1">E3</strain>
    </source>
</reference>
<evidence type="ECO:0000313" key="2">
    <source>
        <dbReference type="EMBL" id="SPQ95286.1"/>
    </source>
</evidence>
<dbReference type="Proteomes" id="UP000039324">
    <property type="component" value="Unassembled WGS sequence"/>
</dbReference>
<dbReference type="EMBL" id="OVEO01000004">
    <property type="protein sequence ID" value="SPQ95286.1"/>
    <property type="molecule type" value="Genomic_DNA"/>
</dbReference>
<evidence type="ECO:0000313" key="3">
    <source>
        <dbReference type="Proteomes" id="UP000039324"/>
    </source>
</evidence>
<dbReference type="AlphaFoldDB" id="A0A0G4J045"/>
<proteinExistence type="predicted"/>
<dbReference type="Proteomes" id="UP000290189">
    <property type="component" value="Unassembled WGS sequence"/>
</dbReference>
<protein>
    <submittedName>
        <fullName evidence="1">Uncharacterized protein</fullName>
    </submittedName>
</protein>
<evidence type="ECO:0000313" key="4">
    <source>
        <dbReference type="Proteomes" id="UP000290189"/>
    </source>
</evidence>
<keyword evidence="2" id="KW-0496">Mitochondrion</keyword>
<keyword evidence="3" id="KW-1185">Reference proteome</keyword>